<name>A0A9P4I5Q2_9PEZI</name>
<dbReference type="EMBL" id="ML978134">
    <property type="protein sequence ID" value="KAF2094349.1"/>
    <property type="molecule type" value="Genomic_DNA"/>
</dbReference>
<feature type="compositionally biased region" description="Basic residues" evidence="1">
    <location>
        <begin position="35"/>
        <end position="45"/>
    </location>
</feature>
<proteinExistence type="predicted"/>
<dbReference type="OrthoDB" id="514070at2759"/>
<feature type="region of interest" description="Disordered" evidence="1">
    <location>
        <begin position="1"/>
        <end position="70"/>
    </location>
</feature>
<evidence type="ECO:0000313" key="3">
    <source>
        <dbReference type="Proteomes" id="UP000799772"/>
    </source>
</evidence>
<feature type="compositionally biased region" description="Basic and acidic residues" evidence="1">
    <location>
        <begin position="8"/>
        <end position="23"/>
    </location>
</feature>
<gene>
    <name evidence="2" type="ORF">NA57DRAFT_80162</name>
</gene>
<feature type="compositionally biased region" description="Basic and acidic residues" evidence="1">
    <location>
        <begin position="49"/>
        <end position="58"/>
    </location>
</feature>
<evidence type="ECO:0000313" key="2">
    <source>
        <dbReference type="EMBL" id="KAF2094349.1"/>
    </source>
</evidence>
<dbReference type="AlphaFoldDB" id="A0A9P4I5Q2"/>
<dbReference type="Proteomes" id="UP000799772">
    <property type="component" value="Unassembled WGS sequence"/>
</dbReference>
<comment type="caution">
    <text evidence="2">The sequence shown here is derived from an EMBL/GenBank/DDBJ whole genome shotgun (WGS) entry which is preliminary data.</text>
</comment>
<protein>
    <submittedName>
        <fullName evidence="2">Uncharacterized protein</fullName>
    </submittedName>
</protein>
<evidence type="ECO:0000256" key="1">
    <source>
        <dbReference type="SAM" id="MobiDB-lite"/>
    </source>
</evidence>
<keyword evidence="3" id="KW-1185">Reference proteome</keyword>
<reference evidence="2" key="1">
    <citation type="journal article" date="2020" name="Stud. Mycol.">
        <title>101 Dothideomycetes genomes: a test case for predicting lifestyles and emergence of pathogens.</title>
        <authorList>
            <person name="Haridas S."/>
            <person name="Albert R."/>
            <person name="Binder M."/>
            <person name="Bloem J."/>
            <person name="Labutti K."/>
            <person name="Salamov A."/>
            <person name="Andreopoulos B."/>
            <person name="Baker S."/>
            <person name="Barry K."/>
            <person name="Bills G."/>
            <person name="Bluhm B."/>
            <person name="Cannon C."/>
            <person name="Castanera R."/>
            <person name="Culley D."/>
            <person name="Daum C."/>
            <person name="Ezra D."/>
            <person name="Gonzalez J."/>
            <person name="Henrissat B."/>
            <person name="Kuo A."/>
            <person name="Liang C."/>
            <person name="Lipzen A."/>
            <person name="Lutzoni F."/>
            <person name="Magnuson J."/>
            <person name="Mondo S."/>
            <person name="Nolan M."/>
            <person name="Ohm R."/>
            <person name="Pangilinan J."/>
            <person name="Park H.-J."/>
            <person name="Ramirez L."/>
            <person name="Alfaro M."/>
            <person name="Sun H."/>
            <person name="Tritt A."/>
            <person name="Yoshinaga Y."/>
            <person name="Zwiers L.-H."/>
            <person name="Turgeon B."/>
            <person name="Goodwin S."/>
            <person name="Spatafora J."/>
            <person name="Crous P."/>
            <person name="Grigoriev I."/>
        </authorList>
    </citation>
    <scope>NUCLEOTIDE SEQUENCE</scope>
    <source>
        <strain evidence="2">CBS 133067</strain>
    </source>
</reference>
<accession>A0A9P4I5Q2</accession>
<organism evidence="2 3">
    <name type="scientific">Rhizodiscina lignyota</name>
    <dbReference type="NCBI Taxonomy" id="1504668"/>
    <lineage>
        <taxon>Eukaryota</taxon>
        <taxon>Fungi</taxon>
        <taxon>Dikarya</taxon>
        <taxon>Ascomycota</taxon>
        <taxon>Pezizomycotina</taxon>
        <taxon>Dothideomycetes</taxon>
        <taxon>Pleosporomycetidae</taxon>
        <taxon>Aulographales</taxon>
        <taxon>Rhizodiscinaceae</taxon>
        <taxon>Rhizodiscina</taxon>
    </lineage>
</organism>
<sequence>MVTTRSKAPKEQAKIEDFDDGKKPLGAAKQSKTPKPAKKPTKRKAPPASEDRQADAKGSKKQKTGGDDATGEQAILINRAPVLHLWAACVAHFVHPKLSWSTCLSAGSAISTITAIAKGRSIGTIEESKDTEAKRKKKEQRPTDIDIMEVMQFKLRIKDGVALVGSEQKGKPGNDGALKSKFGEDAYERVKKTFEESLETWKGDEEELNKQAFGFYEDFRPSVSAGQKGWGRKGQLNLDTIQSAVKRA</sequence>